<keyword evidence="4" id="KW-1185">Reference proteome</keyword>
<dbReference type="KEGG" id="talb:FTW19_07045"/>
<sequence>MGRLANKVAVVTGASKGIGAAIAKDLAKEGATVVVNYASSREGAEKVVNDITKAGGKAVAIGARVENKDDVTKLFADVKQQFGRVDVLVNNAGIYGFAPIEAVTAEDFQKQYGTNVLGLLQVTQAAVPLFPAEGGSIVNISSVVRTGLANATIYAGTKGAVDTITFSLAKELAPKKIRVNAVNPGLVATEGTADFLGTDIEKDVVAKTPLGRIGQPEDIAPTVTFFASDDARWVTGETLLVSGGVLNV</sequence>
<dbReference type="InterPro" id="IPR020904">
    <property type="entry name" value="Sc_DH/Rdtase_CS"/>
</dbReference>
<dbReference type="Proteomes" id="UP000321820">
    <property type="component" value="Chromosome"/>
</dbReference>
<accession>A0A5B9EAT4</accession>
<gene>
    <name evidence="3" type="ORF">FTW19_07045</name>
</gene>
<keyword evidence="2 3" id="KW-0560">Oxidoreductase</keyword>
<proteinExistence type="inferred from homology"/>
<dbReference type="RefSeq" id="WP_147646960.1">
    <property type="nucleotide sequence ID" value="NZ_CP042806.1"/>
</dbReference>
<organism evidence="3 4">
    <name type="scientific">Terriglobus albidus</name>
    <dbReference type="NCBI Taxonomy" id="1592106"/>
    <lineage>
        <taxon>Bacteria</taxon>
        <taxon>Pseudomonadati</taxon>
        <taxon>Acidobacteriota</taxon>
        <taxon>Terriglobia</taxon>
        <taxon>Terriglobales</taxon>
        <taxon>Acidobacteriaceae</taxon>
        <taxon>Terriglobus</taxon>
    </lineage>
</organism>
<dbReference type="SUPFAM" id="SSF51735">
    <property type="entry name" value="NAD(P)-binding Rossmann-fold domains"/>
    <property type="match status" value="1"/>
</dbReference>
<dbReference type="OrthoDB" id="9803333at2"/>
<dbReference type="PANTHER" id="PTHR43639">
    <property type="entry name" value="OXIDOREDUCTASE, SHORT-CHAIN DEHYDROGENASE/REDUCTASE FAMILY (AFU_ORTHOLOGUE AFUA_5G02870)"/>
    <property type="match status" value="1"/>
</dbReference>
<dbReference type="PRINTS" id="PR00081">
    <property type="entry name" value="GDHRDH"/>
</dbReference>
<dbReference type="GO" id="GO:0047936">
    <property type="term" value="F:glucose 1-dehydrogenase [NAD(P)+] activity"/>
    <property type="evidence" value="ECO:0007669"/>
    <property type="project" value="UniProtKB-EC"/>
</dbReference>
<dbReference type="PANTHER" id="PTHR43639:SF1">
    <property type="entry name" value="SHORT-CHAIN DEHYDROGENASE_REDUCTASE FAMILY PROTEIN"/>
    <property type="match status" value="1"/>
</dbReference>
<dbReference type="InterPro" id="IPR036291">
    <property type="entry name" value="NAD(P)-bd_dom_sf"/>
</dbReference>
<dbReference type="FunFam" id="3.40.50.720:FF:000084">
    <property type="entry name" value="Short-chain dehydrogenase reductase"/>
    <property type="match status" value="1"/>
</dbReference>
<dbReference type="Pfam" id="PF13561">
    <property type="entry name" value="adh_short_C2"/>
    <property type="match status" value="1"/>
</dbReference>
<evidence type="ECO:0000256" key="2">
    <source>
        <dbReference type="ARBA" id="ARBA00023002"/>
    </source>
</evidence>
<dbReference type="NCBIfam" id="NF005559">
    <property type="entry name" value="PRK07231.1"/>
    <property type="match status" value="1"/>
</dbReference>
<evidence type="ECO:0000256" key="1">
    <source>
        <dbReference type="ARBA" id="ARBA00006484"/>
    </source>
</evidence>
<dbReference type="EMBL" id="CP042806">
    <property type="protein sequence ID" value="QEE27770.1"/>
    <property type="molecule type" value="Genomic_DNA"/>
</dbReference>
<dbReference type="PRINTS" id="PR00080">
    <property type="entry name" value="SDRFAMILY"/>
</dbReference>
<evidence type="ECO:0000313" key="3">
    <source>
        <dbReference type="EMBL" id="QEE27770.1"/>
    </source>
</evidence>
<name>A0A5B9EAT4_9BACT</name>
<reference evidence="3 4" key="1">
    <citation type="submission" date="2019-08" db="EMBL/GenBank/DDBJ databases">
        <title>Complete genome sequence of Terriglobus albidus strain ORNL.</title>
        <authorList>
            <person name="Podar M."/>
        </authorList>
    </citation>
    <scope>NUCLEOTIDE SEQUENCE [LARGE SCALE GENOMIC DNA]</scope>
    <source>
        <strain evidence="3 4">ORNL</strain>
    </source>
</reference>
<protein>
    <submittedName>
        <fullName evidence="3">Glucose 1-dehydrogenase</fullName>
        <ecNumber evidence="3">1.1.1.47</ecNumber>
    </submittedName>
</protein>
<dbReference type="AlphaFoldDB" id="A0A5B9EAT4"/>
<dbReference type="Gene3D" id="3.40.50.720">
    <property type="entry name" value="NAD(P)-binding Rossmann-like Domain"/>
    <property type="match status" value="1"/>
</dbReference>
<dbReference type="PROSITE" id="PS00061">
    <property type="entry name" value="ADH_SHORT"/>
    <property type="match status" value="1"/>
</dbReference>
<evidence type="ECO:0000313" key="4">
    <source>
        <dbReference type="Proteomes" id="UP000321820"/>
    </source>
</evidence>
<dbReference type="EC" id="1.1.1.47" evidence="3"/>
<comment type="similarity">
    <text evidence="1">Belongs to the short-chain dehydrogenases/reductases (SDR) family.</text>
</comment>
<dbReference type="InterPro" id="IPR002347">
    <property type="entry name" value="SDR_fam"/>
</dbReference>